<feature type="domain" description="Flagellar hook-length control protein-like C-terminal" evidence="2">
    <location>
        <begin position="310"/>
        <end position="369"/>
    </location>
</feature>
<dbReference type="EMBL" id="JACU01000008">
    <property type="protein sequence ID" value="KMS52944.1"/>
    <property type="molecule type" value="Genomic_DNA"/>
</dbReference>
<feature type="region of interest" description="Disordered" evidence="1">
    <location>
        <begin position="220"/>
        <end position="245"/>
    </location>
</feature>
<dbReference type="InterPro" id="IPR038610">
    <property type="entry name" value="FliK-like_C_sf"/>
</dbReference>
<feature type="compositionally biased region" description="Basic and acidic residues" evidence="1">
    <location>
        <begin position="220"/>
        <end position="229"/>
    </location>
</feature>
<name>A0A0J7XMT4_9SPHN</name>
<evidence type="ECO:0000259" key="2">
    <source>
        <dbReference type="Pfam" id="PF02120"/>
    </source>
</evidence>
<gene>
    <name evidence="3" type="ORF">V474_24370</name>
</gene>
<feature type="region of interest" description="Disordered" evidence="1">
    <location>
        <begin position="361"/>
        <end position="428"/>
    </location>
</feature>
<feature type="region of interest" description="Disordered" evidence="1">
    <location>
        <begin position="81"/>
        <end position="105"/>
    </location>
</feature>
<sequence>MAVPAMPLSPIKTPKVAEAVPPRAATGGEGSAQGSFGAALENADKAAMQTAALGQAPAATPALKPAPAKDAALPIPAEDVAMPGNPAPALPEPKPEATTNTDPAALVPAPPTPADGAEVEAAAKPQPQLQLPQAAAEIAVTAPKAPVAAPPEATADGKTQEPRRTKHEDGHILPSVPTGLQDMAQPVITAAVPPQPVVTPALMPVAAEVVSFVAAAPHETASKPVDHTGPDQVARPNGEAPAPETRVSAPLFSQTLETANARPAALPYAPAQAETSSTTVALREGRFGADVGVSIARALGGGQNGEGRDLLIRIDPRHMGRIDVRMSFDHDGVLRAVVSADSPAALDMLRRESADLSRALTDAGVRSDPQSLRFDSSAGGSAGGQSRQGQRTQAQGPDYRGGFDLAGSGDDIPIHRSLRGSGHVDLMA</sequence>
<reference evidence="3 4" key="1">
    <citation type="journal article" date="2015" name="G3 (Bethesda)">
        <title>Insights into Ongoing Evolution of the Hexachlorocyclohexane Catabolic Pathway from Comparative Genomics of Ten Sphingomonadaceae Strains.</title>
        <authorList>
            <person name="Pearce S.L."/>
            <person name="Oakeshott J.G."/>
            <person name="Pandey G."/>
        </authorList>
    </citation>
    <scope>NUCLEOTIDE SEQUENCE [LARGE SCALE GENOMIC DNA]</scope>
    <source>
        <strain evidence="3 4">LL02</strain>
    </source>
</reference>
<dbReference type="AlphaFoldDB" id="A0A0J7XMT4"/>
<dbReference type="Gene3D" id="3.30.750.140">
    <property type="match status" value="1"/>
</dbReference>
<evidence type="ECO:0000256" key="1">
    <source>
        <dbReference type="SAM" id="MobiDB-lite"/>
    </source>
</evidence>
<dbReference type="PATRIC" id="fig|1114963.3.peg.3728"/>
<organism evidence="3 4">
    <name type="scientific">Novosphingobium barchaimii LL02</name>
    <dbReference type="NCBI Taxonomy" id="1114963"/>
    <lineage>
        <taxon>Bacteria</taxon>
        <taxon>Pseudomonadati</taxon>
        <taxon>Pseudomonadota</taxon>
        <taxon>Alphaproteobacteria</taxon>
        <taxon>Sphingomonadales</taxon>
        <taxon>Sphingomonadaceae</taxon>
        <taxon>Novosphingobium</taxon>
    </lineage>
</organism>
<dbReference type="CDD" id="cd17470">
    <property type="entry name" value="T3SS_Flik_C"/>
    <property type="match status" value="1"/>
</dbReference>
<dbReference type="InterPro" id="IPR021136">
    <property type="entry name" value="Flagellar_hook_control-like_C"/>
</dbReference>
<dbReference type="RefSeq" id="WP_059152751.1">
    <property type="nucleotide sequence ID" value="NZ_KQ130456.1"/>
</dbReference>
<feature type="compositionally biased region" description="Low complexity" evidence="1">
    <location>
        <begin position="144"/>
        <end position="154"/>
    </location>
</feature>
<dbReference type="Proteomes" id="UP000052268">
    <property type="component" value="Unassembled WGS sequence"/>
</dbReference>
<accession>A0A0J7XMT4</accession>
<feature type="compositionally biased region" description="Basic and acidic residues" evidence="1">
    <location>
        <begin position="158"/>
        <end position="171"/>
    </location>
</feature>
<feature type="compositionally biased region" description="Low complexity" evidence="1">
    <location>
        <begin position="376"/>
        <end position="396"/>
    </location>
</feature>
<proteinExistence type="predicted"/>
<feature type="region of interest" description="Disordered" evidence="1">
    <location>
        <begin position="1"/>
        <end position="38"/>
    </location>
</feature>
<dbReference type="Pfam" id="PF02120">
    <property type="entry name" value="Flg_hook"/>
    <property type="match status" value="1"/>
</dbReference>
<feature type="region of interest" description="Disordered" evidence="1">
    <location>
        <begin position="144"/>
        <end position="178"/>
    </location>
</feature>
<protein>
    <recommendedName>
        <fullName evidence="2">Flagellar hook-length control protein-like C-terminal domain-containing protein</fullName>
    </recommendedName>
</protein>
<comment type="caution">
    <text evidence="3">The sequence shown here is derived from an EMBL/GenBank/DDBJ whole genome shotgun (WGS) entry which is preliminary data.</text>
</comment>
<evidence type="ECO:0000313" key="4">
    <source>
        <dbReference type="Proteomes" id="UP000052268"/>
    </source>
</evidence>
<keyword evidence="4" id="KW-1185">Reference proteome</keyword>
<evidence type="ECO:0000313" key="3">
    <source>
        <dbReference type="EMBL" id="KMS52944.1"/>
    </source>
</evidence>